<comment type="caution">
    <text evidence="1">The sequence shown here is derived from an EMBL/GenBank/DDBJ whole genome shotgun (WGS) entry which is preliminary data.</text>
</comment>
<evidence type="ECO:0000313" key="2">
    <source>
        <dbReference type="Proteomes" id="UP000824533"/>
    </source>
</evidence>
<sequence>MQTQQTNRSYTRLSKMKTLVSLVVPICVSAFFLVWVSGEPPVDAGVNIPNVTEACYRCLCHVSSGCDLNLQCSGGYCGPFNISRVYWADAGKVVDPTDDPERNHAWEDCAIDYNCAKKIVGAYLQNFVRDCNGDGVIDCYDYMMLNGNGGYACTAPLNRSANGRIWLKRYEECKLN</sequence>
<accession>A0ACC1CT89</accession>
<protein>
    <submittedName>
        <fullName evidence="1">Uncharacterized protein</fullName>
    </submittedName>
</protein>
<dbReference type="EMBL" id="CM034403">
    <property type="protein sequence ID" value="KAJ0174827.1"/>
    <property type="molecule type" value="Genomic_DNA"/>
</dbReference>
<keyword evidence="2" id="KW-1185">Reference proteome</keyword>
<organism evidence="1 2">
    <name type="scientific">Dendrolimus kikuchii</name>
    <dbReference type="NCBI Taxonomy" id="765133"/>
    <lineage>
        <taxon>Eukaryota</taxon>
        <taxon>Metazoa</taxon>
        <taxon>Ecdysozoa</taxon>
        <taxon>Arthropoda</taxon>
        <taxon>Hexapoda</taxon>
        <taxon>Insecta</taxon>
        <taxon>Pterygota</taxon>
        <taxon>Neoptera</taxon>
        <taxon>Endopterygota</taxon>
        <taxon>Lepidoptera</taxon>
        <taxon>Glossata</taxon>
        <taxon>Ditrysia</taxon>
        <taxon>Bombycoidea</taxon>
        <taxon>Lasiocampidae</taxon>
        <taxon>Dendrolimus</taxon>
    </lineage>
</organism>
<proteinExistence type="predicted"/>
<gene>
    <name evidence="1" type="ORF">K1T71_009935</name>
</gene>
<evidence type="ECO:0000313" key="1">
    <source>
        <dbReference type="EMBL" id="KAJ0174827.1"/>
    </source>
</evidence>
<name>A0ACC1CT89_9NEOP</name>
<reference evidence="1 2" key="1">
    <citation type="journal article" date="2021" name="Front. Genet.">
        <title>Chromosome-Level Genome Assembly Reveals Significant Gene Expansion in the Toll and IMD Signaling Pathways of Dendrolimus kikuchii.</title>
        <authorList>
            <person name="Zhou J."/>
            <person name="Wu P."/>
            <person name="Xiong Z."/>
            <person name="Liu N."/>
            <person name="Zhao N."/>
            <person name="Ji M."/>
            <person name="Qiu Y."/>
            <person name="Yang B."/>
        </authorList>
    </citation>
    <scope>NUCLEOTIDE SEQUENCE [LARGE SCALE GENOMIC DNA]</scope>
    <source>
        <strain evidence="1">Ann1</strain>
    </source>
</reference>
<dbReference type="Proteomes" id="UP000824533">
    <property type="component" value="Linkage Group LG17"/>
</dbReference>